<dbReference type="AlphaFoldDB" id="A0AAN7ZR80"/>
<reference evidence="12 13" key="1">
    <citation type="journal article" date="2024" name="Insects">
        <title>An Improved Chromosome-Level Genome Assembly of the Firefly Pyrocoelia pectoralis.</title>
        <authorList>
            <person name="Fu X."/>
            <person name="Meyer-Rochow V.B."/>
            <person name="Ballantyne L."/>
            <person name="Zhu X."/>
        </authorList>
    </citation>
    <scope>NUCLEOTIDE SEQUENCE [LARGE SCALE GENOMIC DNA]</scope>
    <source>
        <strain evidence="12">XCY_ONT2</strain>
    </source>
</reference>
<sequence>MNFWNGSSILENDTDTNSTTESSNVTGSGNLLYPITLVIPITVIYVIIFFTGIIGNVSTCIVISRSKSLHTATNYYLFSLAISDLLLLVSGLPPEMYRIWSPETYVFGEAFCILQGFAAETSANATVLTITAFTAERYLAICHPFLSHTMSKLSRAVKYVIAIWIIALCLATPQAMQFGVEYEESDNGIKRSRCTVVTTEFYFQHAFEISTFVFFVGPMTLITVLYVLIGLKLRQARTLSVQGRDSSCNSDANDATLPRASRSTTAQKRVIKMLVAVVVAFFICWAPFHAQRLLAVYLSTATPEAQETFIKLYIVLMYTSGVLYFISTTVNPVLYHIMSKKFREAFKTTFSQLCGSSSSRRFDRHTYSSLLRQQQPIKHFRTESQTNSPISLRDATCRNLRLTSHNENMSLEEPHHCVQNEMALSKSRYPSFRPRTSSDTSQATVLSSLSKSVANKHTIQEKHRILLQHNVNTVQNLYLKKTSSIQNQCNQKMNILSYGMFKFFSKDKRRDCSYFHREASVMSTHSTNTISNSSLHDRDESEFNTSDLNHYMKEINKELLA</sequence>
<evidence type="ECO:0000256" key="6">
    <source>
        <dbReference type="ARBA" id="ARBA00023136"/>
    </source>
</evidence>
<dbReference type="PANTHER" id="PTHR24243">
    <property type="entry name" value="G-PROTEIN COUPLED RECEPTOR"/>
    <property type="match status" value="1"/>
</dbReference>
<dbReference type="PRINTS" id="PR00237">
    <property type="entry name" value="GPCRRHODOPSN"/>
</dbReference>
<feature type="transmembrane region" description="Helical" evidence="10">
    <location>
        <begin position="75"/>
        <end position="93"/>
    </location>
</feature>
<evidence type="ECO:0000256" key="4">
    <source>
        <dbReference type="ARBA" id="ARBA00022989"/>
    </source>
</evidence>
<dbReference type="SUPFAM" id="SSF81321">
    <property type="entry name" value="Family A G protein-coupled receptor-like"/>
    <property type="match status" value="1"/>
</dbReference>
<keyword evidence="4 10" id="KW-1133">Transmembrane helix</keyword>
<keyword evidence="7 9" id="KW-0675">Receptor</keyword>
<evidence type="ECO:0000256" key="5">
    <source>
        <dbReference type="ARBA" id="ARBA00023040"/>
    </source>
</evidence>
<protein>
    <recommendedName>
        <fullName evidence="11">G-protein coupled receptors family 1 profile domain-containing protein</fullName>
    </recommendedName>
</protein>
<evidence type="ECO:0000256" key="8">
    <source>
        <dbReference type="ARBA" id="ARBA00023224"/>
    </source>
</evidence>
<feature type="transmembrane region" description="Helical" evidence="10">
    <location>
        <begin position="270"/>
        <end position="290"/>
    </location>
</feature>
<gene>
    <name evidence="12" type="ORF">RI129_000696</name>
</gene>
<dbReference type="PROSITE" id="PS50262">
    <property type="entry name" value="G_PROTEIN_RECEP_F1_2"/>
    <property type="match status" value="1"/>
</dbReference>
<keyword evidence="13" id="KW-1185">Reference proteome</keyword>
<dbReference type="GO" id="GO:0008188">
    <property type="term" value="F:neuropeptide receptor activity"/>
    <property type="evidence" value="ECO:0007669"/>
    <property type="project" value="TreeGrafter"/>
</dbReference>
<dbReference type="SMART" id="SM01381">
    <property type="entry name" value="7TM_GPCR_Srsx"/>
    <property type="match status" value="1"/>
</dbReference>
<comment type="subcellular location">
    <subcellularLocation>
        <location evidence="1">Membrane</location>
        <topology evidence="1">Multi-pass membrane protein</topology>
    </subcellularLocation>
</comment>
<dbReference type="Gene3D" id="1.20.1070.10">
    <property type="entry name" value="Rhodopsin 7-helix transmembrane proteins"/>
    <property type="match status" value="1"/>
</dbReference>
<dbReference type="PROSITE" id="PS00237">
    <property type="entry name" value="G_PROTEIN_RECEP_F1_1"/>
    <property type="match status" value="1"/>
</dbReference>
<organism evidence="12 13">
    <name type="scientific">Pyrocoelia pectoralis</name>
    <dbReference type="NCBI Taxonomy" id="417401"/>
    <lineage>
        <taxon>Eukaryota</taxon>
        <taxon>Metazoa</taxon>
        <taxon>Ecdysozoa</taxon>
        <taxon>Arthropoda</taxon>
        <taxon>Hexapoda</taxon>
        <taxon>Insecta</taxon>
        <taxon>Pterygota</taxon>
        <taxon>Neoptera</taxon>
        <taxon>Endopterygota</taxon>
        <taxon>Coleoptera</taxon>
        <taxon>Polyphaga</taxon>
        <taxon>Elateriformia</taxon>
        <taxon>Elateroidea</taxon>
        <taxon>Lampyridae</taxon>
        <taxon>Lampyrinae</taxon>
        <taxon>Pyrocoelia</taxon>
    </lineage>
</organism>
<keyword evidence="6 10" id="KW-0472">Membrane</keyword>
<keyword evidence="5 9" id="KW-0297">G-protein coupled receptor</keyword>
<name>A0AAN7ZR80_9COLE</name>
<dbReference type="Pfam" id="PF00001">
    <property type="entry name" value="7tm_1"/>
    <property type="match status" value="1"/>
</dbReference>
<accession>A0AAN7ZR80</accession>
<keyword evidence="8 9" id="KW-0807">Transducer</keyword>
<dbReference type="Proteomes" id="UP001329430">
    <property type="component" value="Chromosome 1"/>
</dbReference>
<dbReference type="EMBL" id="JAVRBK010000001">
    <property type="protein sequence ID" value="KAK5649667.1"/>
    <property type="molecule type" value="Genomic_DNA"/>
</dbReference>
<evidence type="ECO:0000256" key="1">
    <source>
        <dbReference type="ARBA" id="ARBA00004141"/>
    </source>
</evidence>
<feature type="transmembrane region" description="Helical" evidence="10">
    <location>
        <begin position="209"/>
        <end position="229"/>
    </location>
</feature>
<dbReference type="CDD" id="cd15134">
    <property type="entry name" value="7tmA_capaR"/>
    <property type="match status" value="1"/>
</dbReference>
<evidence type="ECO:0000256" key="9">
    <source>
        <dbReference type="RuleBase" id="RU000688"/>
    </source>
</evidence>
<evidence type="ECO:0000313" key="13">
    <source>
        <dbReference type="Proteomes" id="UP001329430"/>
    </source>
</evidence>
<dbReference type="InterPro" id="IPR017452">
    <property type="entry name" value="GPCR_Rhodpsn_7TM"/>
</dbReference>
<evidence type="ECO:0000256" key="7">
    <source>
        <dbReference type="ARBA" id="ARBA00023170"/>
    </source>
</evidence>
<dbReference type="GO" id="GO:0005886">
    <property type="term" value="C:plasma membrane"/>
    <property type="evidence" value="ECO:0007669"/>
    <property type="project" value="TreeGrafter"/>
</dbReference>
<comment type="caution">
    <text evidence="12">The sequence shown here is derived from an EMBL/GenBank/DDBJ whole genome shotgun (WGS) entry which is preliminary data.</text>
</comment>
<feature type="transmembrane region" description="Helical" evidence="10">
    <location>
        <begin position="156"/>
        <end position="176"/>
    </location>
</feature>
<keyword evidence="3 9" id="KW-0812">Transmembrane</keyword>
<feature type="transmembrane region" description="Helical" evidence="10">
    <location>
        <begin position="310"/>
        <end position="334"/>
    </location>
</feature>
<dbReference type="PANTHER" id="PTHR24243:SF208">
    <property type="entry name" value="PYROKININ-1 RECEPTOR"/>
    <property type="match status" value="1"/>
</dbReference>
<evidence type="ECO:0000259" key="11">
    <source>
        <dbReference type="PROSITE" id="PS50262"/>
    </source>
</evidence>
<evidence type="ECO:0000313" key="12">
    <source>
        <dbReference type="EMBL" id="KAK5649667.1"/>
    </source>
</evidence>
<evidence type="ECO:0000256" key="2">
    <source>
        <dbReference type="ARBA" id="ARBA00010663"/>
    </source>
</evidence>
<proteinExistence type="inferred from homology"/>
<evidence type="ECO:0000256" key="10">
    <source>
        <dbReference type="SAM" id="Phobius"/>
    </source>
</evidence>
<feature type="transmembrane region" description="Helical" evidence="10">
    <location>
        <begin position="31"/>
        <end position="63"/>
    </location>
</feature>
<dbReference type="InterPro" id="IPR000276">
    <property type="entry name" value="GPCR_Rhodpsn"/>
</dbReference>
<feature type="transmembrane region" description="Helical" evidence="10">
    <location>
        <begin position="113"/>
        <end position="135"/>
    </location>
</feature>
<evidence type="ECO:0000256" key="3">
    <source>
        <dbReference type="ARBA" id="ARBA00022692"/>
    </source>
</evidence>
<feature type="domain" description="G-protein coupled receptors family 1 profile" evidence="11">
    <location>
        <begin position="55"/>
        <end position="335"/>
    </location>
</feature>
<comment type="similarity">
    <text evidence="2 9">Belongs to the G-protein coupled receptor 1 family.</text>
</comment>